<name>H9UIJ3_SPIAZ</name>
<keyword evidence="1" id="KW-0805">Transcription regulation</keyword>
<dbReference type="AlphaFoldDB" id="H9UIJ3"/>
<dbReference type="PANTHER" id="PTHR30204:SF94">
    <property type="entry name" value="HEAVY METAL-DEPENDENT TRANSCRIPTIONAL REGULATOR HI_0293-RELATED"/>
    <property type="match status" value="1"/>
</dbReference>
<feature type="domain" description="HTH merR-type" evidence="4">
    <location>
        <begin position="12"/>
        <end position="75"/>
    </location>
</feature>
<dbReference type="eggNOG" id="COG0789">
    <property type="taxonomic scope" value="Bacteria"/>
</dbReference>
<dbReference type="InterPro" id="IPR000551">
    <property type="entry name" value="MerR-type_HTH_dom"/>
</dbReference>
<dbReference type="EMBL" id="CP003282">
    <property type="protein sequence ID" value="AFG37336.1"/>
    <property type="molecule type" value="Genomic_DNA"/>
</dbReference>
<dbReference type="InterPro" id="IPR009061">
    <property type="entry name" value="DNA-bd_dom_put_sf"/>
</dbReference>
<dbReference type="RefSeq" id="WP_014455324.1">
    <property type="nucleotide sequence ID" value="NC_017098.1"/>
</dbReference>
<dbReference type="GO" id="GO:0003700">
    <property type="term" value="F:DNA-binding transcription factor activity"/>
    <property type="evidence" value="ECO:0007669"/>
    <property type="project" value="InterPro"/>
</dbReference>
<keyword evidence="3" id="KW-0804">Transcription</keyword>
<dbReference type="SMART" id="SM00422">
    <property type="entry name" value="HTH_MERR"/>
    <property type="match status" value="2"/>
</dbReference>
<dbReference type="Pfam" id="PF13411">
    <property type="entry name" value="MerR_1"/>
    <property type="match status" value="1"/>
</dbReference>
<dbReference type="PATRIC" id="fig|889378.3.peg.1265"/>
<evidence type="ECO:0000259" key="4">
    <source>
        <dbReference type="PROSITE" id="PS50937"/>
    </source>
</evidence>
<dbReference type="CDD" id="cd00592">
    <property type="entry name" value="HTH_MerR-like"/>
    <property type="match status" value="1"/>
</dbReference>
<keyword evidence="6" id="KW-1185">Reference proteome</keyword>
<proteinExistence type="predicted"/>
<dbReference type="PANTHER" id="PTHR30204">
    <property type="entry name" value="REDOX-CYCLING DRUG-SENSING TRANSCRIPTIONAL ACTIVATOR SOXR"/>
    <property type="match status" value="1"/>
</dbReference>
<dbReference type="Proteomes" id="UP000007383">
    <property type="component" value="Chromosome"/>
</dbReference>
<sequence length="296" mass="33450">MRAKPWIGTDTLARRLQIHPNTLRWYESAGYIMPVPRTPGGQRMFYPEQQLQVHFLRHLFKIHWMYGPIRDYCFCCIHHLRSANYHILRQQVYELQLLLRRESDLAHRAIRIIDAWLGGAPPVGAPPAGSPPACSSQAGAPAACTPSAVDSTIPSRGVKVTAAARLCDISPHRIRNWDRNGMLQLERDQYGHRILFPDQIACLLVIRWCRTAGYSITAIRRMLRTLQQNGYSPDGCSTDKCSPGETRIRFLLDSPEAAEQELFPAFPRDRWISSLADAISACVHLQDLAAELASLN</sequence>
<dbReference type="SUPFAM" id="SSF46955">
    <property type="entry name" value="Putative DNA-binding domain"/>
    <property type="match status" value="2"/>
</dbReference>
<dbReference type="PROSITE" id="PS50937">
    <property type="entry name" value="HTH_MERR_2"/>
    <property type="match status" value="2"/>
</dbReference>
<dbReference type="KEGG" id="sfc:Spiaf_1261"/>
<feature type="domain" description="HTH merR-type" evidence="4">
    <location>
        <begin position="163"/>
        <end position="225"/>
    </location>
</feature>
<dbReference type="InterPro" id="IPR047057">
    <property type="entry name" value="MerR_fam"/>
</dbReference>
<evidence type="ECO:0000313" key="6">
    <source>
        <dbReference type="Proteomes" id="UP000007383"/>
    </source>
</evidence>
<evidence type="ECO:0000256" key="1">
    <source>
        <dbReference type="ARBA" id="ARBA00023015"/>
    </source>
</evidence>
<dbReference type="STRING" id="889378.Spiaf_1261"/>
<keyword evidence="2" id="KW-0238">DNA-binding</keyword>
<dbReference type="GO" id="GO:0003677">
    <property type="term" value="F:DNA binding"/>
    <property type="evidence" value="ECO:0007669"/>
    <property type="project" value="UniProtKB-KW"/>
</dbReference>
<dbReference type="OrthoDB" id="9814833at2"/>
<evidence type="ECO:0000256" key="2">
    <source>
        <dbReference type="ARBA" id="ARBA00023125"/>
    </source>
</evidence>
<organism evidence="5 6">
    <name type="scientific">Spirochaeta africana (strain ATCC 700263 / DSM 8902 / Z-7692)</name>
    <dbReference type="NCBI Taxonomy" id="889378"/>
    <lineage>
        <taxon>Bacteria</taxon>
        <taxon>Pseudomonadati</taxon>
        <taxon>Spirochaetota</taxon>
        <taxon>Spirochaetia</taxon>
        <taxon>Spirochaetales</taxon>
        <taxon>Spirochaetaceae</taxon>
        <taxon>Spirochaeta</taxon>
    </lineage>
</organism>
<gene>
    <name evidence="5" type="ordered locus">Spiaf_1261</name>
</gene>
<reference evidence="6" key="1">
    <citation type="journal article" date="2013" name="Stand. Genomic Sci.">
        <title>Complete genome sequence of the halophilic bacterium Spirochaeta africana type strain (Z-7692(T)) from the alkaline Lake Magadi in the East African Rift.</title>
        <authorList>
            <person name="Liolos K."/>
            <person name="Abt B."/>
            <person name="Scheuner C."/>
            <person name="Teshima H."/>
            <person name="Held B."/>
            <person name="Lapidus A."/>
            <person name="Nolan M."/>
            <person name="Lucas S."/>
            <person name="Deshpande S."/>
            <person name="Cheng J.F."/>
            <person name="Tapia R."/>
            <person name="Goodwin L.A."/>
            <person name="Pitluck S."/>
            <person name="Pagani I."/>
            <person name="Ivanova N."/>
            <person name="Mavromatis K."/>
            <person name="Mikhailova N."/>
            <person name="Huntemann M."/>
            <person name="Pati A."/>
            <person name="Chen A."/>
            <person name="Palaniappan K."/>
            <person name="Land M."/>
            <person name="Rohde M."/>
            <person name="Tindall B.J."/>
            <person name="Detter J.C."/>
            <person name="Goker M."/>
            <person name="Bristow J."/>
            <person name="Eisen J.A."/>
            <person name="Markowitz V."/>
            <person name="Hugenholtz P."/>
            <person name="Woyke T."/>
            <person name="Klenk H.P."/>
            <person name="Kyrpides N.C."/>
        </authorList>
    </citation>
    <scope>NUCLEOTIDE SEQUENCE</scope>
    <source>
        <strain evidence="6">ATCC 700263 / DSM 8902 / Z-7692</strain>
    </source>
</reference>
<evidence type="ECO:0000313" key="5">
    <source>
        <dbReference type="EMBL" id="AFG37336.1"/>
    </source>
</evidence>
<evidence type="ECO:0000256" key="3">
    <source>
        <dbReference type="ARBA" id="ARBA00023163"/>
    </source>
</evidence>
<protein>
    <submittedName>
        <fullName evidence="5">Putative transcriptional regulator</fullName>
    </submittedName>
</protein>
<dbReference type="Gene3D" id="1.10.1660.10">
    <property type="match status" value="2"/>
</dbReference>
<dbReference type="HOGENOM" id="CLU_097469_0_0_12"/>
<accession>H9UIJ3</accession>
<dbReference type="Pfam" id="PF00376">
    <property type="entry name" value="MerR"/>
    <property type="match status" value="1"/>
</dbReference>